<evidence type="ECO:0000313" key="5">
    <source>
        <dbReference type="EMBL" id="CAL6082754.1"/>
    </source>
</evidence>
<dbReference type="EMBL" id="CATOUU010000105">
    <property type="protein sequence ID" value="CAI9916449.1"/>
    <property type="molecule type" value="Genomic_DNA"/>
</dbReference>
<dbReference type="GO" id="GO:0004065">
    <property type="term" value="F:arylsulfatase activity"/>
    <property type="evidence" value="ECO:0007669"/>
    <property type="project" value="TreeGrafter"/>
</dbReference>
<accession>A0AA86TEF6</accession>
<feature type="transmembrane region" description="Helical" evidence="2">
    <location>
        <begin position="150"/>
        <end position="171"/>
    </location>
</feature>
<dbReference type="PANTHER" id="PTHR42693">
    <property type="entry name" value="ARYLSULFATASE FAMILY MEMBER"/>
    <property type="match status" value="1"/>
</dbReference>
<dbReference type="AlphaFoldDB" id="A0AA86TEF6"/>
<reference evidence="5 6" key="2">
    <citation type="submission" date="2024-07" db="EMBL/GenBank/DDBJ databases">
        <authorList>
            <person name="Akdeniz Z."/>
        </authorList>
    </citation>
    <scope>NUCLEOTIDE SEQUENCE [LARGE SCALE GENOMIC DNA]</scope>
</reference>
<evidence type="ECO:0000256" key="1">
    <source>
        <dbReference type="ARBA" id="ARBA00008779"/>
    </source>
</evidence>
<dbReference type="Gene3D" id="3.40.720.10">
    <property type="entry name" value="Alkaline Phosphatase, subunit A"/>
    <property type="match status" value="1"/>
</dbReference>
<feature type="transmembrane region" description="Helical" evidence="2">
    <location>
        <begin position="825"/>
        <end position="850"/>
    </location>
</feature>
<dbReference type="InterPro" id="IPR000917">
    <property type="entry name" value="Sulfatase_N"/>
</dbReference>
<comment type="similarity">
    <text evidence="1">Belongs to the sulfatase family.</text>
</comment>
<dbReference type="EMBL" id="CAXDID020000367">
    <property type="protein sequence ID" value="CAL6082754.1"/>
    <property type="molecule type" value="Genomic_DNA"/>
</dbReference>
<keyword evidence="6" id="KW-1185">Reference proteome</keyword>
<evidence type="ECO:0000313" key="6">
    <source>
        <dbReference type="Proteomes" id="UP001642409"/>
    </source>
</evidence>
<gene>
    <name evidence="4" type="ORF">HINF_LOCUS4094</name>
    <name evidence="5" type="ORF">HINF_LOCUS61396</name>
</gene>
<dbReference type="InterPro" id="IPR017850">
    <property type="entry name" value="Alkaline_phosphatase_core_sf"/>
</dbReference>
<evidence type="ECO:0000313" key="4">
    <source>
        <dbReference type="EMBL" id="CAI9916449.1"/>
    </source>
</evidence>
<keyword evidence="2" id="KW-0472">Membrane</keyword>
<keyword evidence="2" id="KW-0812">Transmembrane</keyword>
<dbReference type="SUPFAM" id="SSF53649">
    <property type="entry name" value="Alkaline phosphatase-like"/>
    <property type="match status" value="1"/>
</dbReference>
<comment type="caution">
    <text evidence="4">The sequence shown here is derived from an EMBL/GenBank/DDBJ whole genome shotgun (WGS) entry which is preliminary data.</text>
</comment>
<feature type="transmembrane region" description="Helical" evidence="2">
    <location>
        <begin position="41"/>
        <end position="63"/>
    </location>
</feature>
<organism evidence="4">
    <name type="scientific">Hexamita inflata</name>
    <dbReference type="NCBI Taxonomy" id="28002"/>
    <lineage>
        <taxon>Eukaryota</taxon>
        <taxon>Metamonada</taxon>
        <taxon>Diplomonadida</taxon>
        <taxon>Hexamitidae</taxon>
        <taxon>Hexamitinae</taxon>
        <taxon>Hexamita</taxon>
    </lineage>
</organism>
<feature type="domain" description="Sulfatase N-terminal" evidence="3">
    <location>
        <begin position="339"/>
        <end position="688"/>
    </location>
</feature>
<feature type="transmembrane region" description="Helical" evidence="2">
    <location>
        <begin position="224"/>
        <end position="243"/>
    </location>
</feature>
<evidence type="ECO:0000256" key="2">
    <source>
        <dbReference type="SAM" id="Phobius"/>
    </source>
</evidence>
<dbReference type="InterPro" id="IPR050738">
    <property type="entry name" value="Sulfatase"/>
</dbReference>
<feature type="transmembrane region" description="Helical" evidence="2">
    <location>
        <begin position="75"/>
        <end position="94"/>
    </location>
</feature>
<keyword evidence="2" id="KW-1133">Transmembrane helix</keyword>
<dbReference type="Proteomes" id="UP001642409">
    <property type="component" value="Unassembled WGS sequence"/>
</dbReference>
<name>A0AA86TEF6_9EUKA</name>
<proteinExistence type="inferred from homology"/>
<feature type="transmembrane region" description="Helical" evidence="2">
    <location>
        <begin position="7"/>
        <end position="26"/>
    </location>
</feature>
<evidence type="ECO:0000259" key="3">
    <source>
        <dbReference type="Pfam" id="PF00884"/>
    </source>
</evidence>
<reference evidence="4" key="1">
    <citation type="submission" date="2023-06" db="EMBL/GenBank/DDBJ databases">
        <authorList>
            <person name="Kurt Z."/>
        </authorList>
    </citation>
    <scope>NUCLEOTIDE SEQUENCE</scope>
</reference>
<sequence length="861" mass="98978">MKTPNVFISVPCSLFAIELVLIILRFTDRTSSDSLMMPNQWLILPNIIICAIDFISVGLLNWLICSRLQSYKSRVVVFSIFTTYMLFSIIIFFGDYLNLRETLQQFTKYYFATYVTHLKSMFNTEMKITGLSEKDGNAQMFGNLINRSPIPWAVIFATIIVVLLIHVYTIVNNCSQKCEKKKTYKEINSDHSESPNTLQTANNSFDNVPLIIEVNQVSKKHSNISVIVTVILIFTLEFILFISCMASSDKHLQVVAPSHWNFFRTGGKNKLNKLKYQEAVKQFRQSNELMAGYDWIDQRSNPEFPMVYAPKKYVCAYNPELQYCSSLPKDEPKILEEAPNVVFIVVESFSPSPMMFQNNIVVSKDKIVDGPLYKDTYLPNLKKISENALTFSSLSSSGLPTLYGWLSLMTGEIPYSNQINIVQSMLNDVDDFPSYFQQNGYDTMYVAPCKFDFDGQHIWLFRGKEVRNKKHPQLKEMPLWFDNVYQYIPTQEQAKDLNVTQNYLQSWVPDRITAAQFMKHFDENKKQGKPLMGVWVTIDTHQAFQGFDNDEFYEPFKFGQGRYGSQQLQDQINRYATVAKYMDNYVGQVVNHLKEKHNNTIVVLVGDHGAREVPLFHKNLVDRADPTSAKYDNSCNDEPFSNDELFATSGAITYLGDNRYLKSLFEPVIGKVVKVPTDHHDMIRTLYDIVGAHTGMNLPSSRNGRNLIELATNLTQSKPLRRHLSLRTTMVHSEMATEDTVFRFHSIGAYGQKFPGIYPTCVSPGEVREPITKSQFRNFDLYHRLYDHVQISNKQFSYKFRNQACQYPAVCNFPESFKAFSRNDVAIITFSVLGFGLLIGLIIVLIIYVVEKCQKKNTFIN</sequence>
<dbReference type="Pfam" id="PF00884">
    <property type="entry name" value="Sulfatase"/>
    <property type="match status" value="1"/>
</dbReference>
<protein>
    <submittedName>
        <fullName evidence="4">Sulfatase</fullName>
    </submittedName>
</protein>
<dbReference type="PANTHER" id="PTHR42693:SF33">
    <property type="entry name" value="ARYLSULFATASE"/>
    <property type="match status" value="1"/>
</dbReference>